<dbReference type="PANTHER" id="PTHR12952:SF0">
    <property type="entry name" value="PROTEIN SYS1 HOMOLOG"/>
    <property type="match status" value="1"/>
</dbReference>
<keyword evidence="11" id="KW-1185">Reference proteome</keyword>
<dbReference type="AlphaFoldDB" id="A0A0D7AKR4"/>
<reference evidence="10 11" key="1">
    <citation type="journal article" date="2015" name="Fungal Genet. Biol.">
        <title>Evolution of novel wood decay mechanisms in Agaricales revealed by the genome sequences of Fistulina hepatica and Cylindrobasidium torrendii.</title>
        <authorList>
            <person name="Floudas D."/>
            <person name="Held B.W."/>
            <person name="Riley R."/>
            <person name="Nagy L.G."/>
            <person name="Koehler G."/>
            <person name="Ransdell A.S."/>
            <person name="Younus H."/>
            <person name="Chow J."/>
            <person name="Chiniquy J."/>
            <person name="Lipzen A."/>
            <person name="Tritt A."/>
            <person name="Sun H."/>
            <person name="Haridas S."/>
            <person name="LaButti K."/>
            <person name="Ohm R.A."/>
            <person name="Kues U."/>
            <person name="Blanchette R.A."/>
            <person name="Grigoriev I.V."/>
            <person name="Minto R.E."/>
            <person name="Hibbett D.S."/>
        </authorList>
    </citation>
    <scope>NUCLEOTIDE SEQUENCE [LARGE SCALE GENOMIC DNA]</scope>
    <source>
        <strain evidence="10 11">ATCC 64428</strain>
    </source>
</reference>
<evidence type="ECO:0000313" key="10">
    <source>
        <dbReference type="EMBL" id="KIY51891.1"/>
    </source>
</evidence>
<keyword evidence="5" id="KW-0653">Protein transport</keyword>
<feature type="transmembrane region" description="Helical" evidence="9">
    <location>
        <begin position="131"/>
        <end position="153"/>
    </location>
</feature>
<evidence type="ECO:0000256" key="5">
    <source>
        <dbReference type="ARBA" id="ARBA00022927"/>
    </source>
</evidence>
<feature type="transmembrane region" description="Helical" evidence="9">
    <location>
        <begin position="101"/>
        <end position="119"/>
    </location>
</feature>
<evidence type="ECO:0000256" key="7">
    <source>
        <dbReference type="ARBA" id="ARBA00023034"/>
    </source>
</evidence>
<dbReference type="OrthoDB" id="542931at2759"/>
<feature type="transmembrane region" description="Helical" evidence="9">
    <location>
        <begin position="159"/>
        <end position="176"/>
    </location>
</feature>
<name>A0A0D7AKR4_9AGAR</name>
<dbReference type="EMBL" id="KN881647">
    <property type="protein sequence ID" value="KIY51891.1"/>
    <property type="molecule type" value="Genomic_DNA"/>
</dbReference>
<evidence type="ECO:0000256" key="4">
    <source>
        <dbReference type="ARBA" id="ARBA00022692"/>
    </source>
</evidence>
<evidence type="ECO:0000256" key="1">
    <source>
        <dbReference type="ARBA" id="ARBA00004653"/>
    </source>
</evidence>
<gene>
    <name evidence="10" type="ORF">FISHEDRAFT_64033</name>
</gene>
<evidence type="ECO:0000313" key="11">
    <source>
        <dbReference type="Proteomes" id="UP000054144"/>
    </source>
</evidence>
<dbReference type="GO" id="GO:0006895">
    <property type="term" value="P:Golgi to endosome transport"/>
    <property type="evidence" value="ECO:0007669"/>
    <property type="project" value="TreeGrafter"/>
</dbReference>
<feature type="transmembrane region" description="Helical" evidence="9">
    <location>
        <begin position="12"/>
        <end position="35"/>
    </location>
</feature>
<dbReference type="GO" id="GO:0005802">
    <property type="term" value="C:trans-Golgi network"/>
    <property type="evidence" value="ECO:0007669"/>
    <property type="project" value="TreeGrafter"/>
</dbReference>
<keyword evidence="7" id="KW-0333">Golgi apparatus</keyword>
<organism evidence="10 11">
    <name type="scientific">Fistulina hepatica ATCC 64428</name>
    <dbReference type="NCBI Taxonomy" id="1128425"/>
    <lineage>
        <taxon>Eukaryota</taxon>
        <taxon>Fungi</taxon>
        <taxon>Dikarya</taxon>
        <taxon>Basidiomycota</taxon>
        <taxon>Agaricomycotina</taxon>
        <taxon>Agaricomycetes</taxon>
        <taxon>Agaricomycetidae</taxon>
        <taxon>Agaricales</taxon>
        <taxon>Fistulinaceae</taxon>
        <taxon>Fistulina</taxon>
    </lineage>
</organism>
<keyword evidence="3" id="KW-0813">Transport</keyword>
<dbReference type="GO" id="GO:0034067">
    <property type="term" value="P:protein localization to Golgi apparatus"/>
    <property type="evidence" value="ECO:0007669"/>
    <property type="project" value="TreeGrafter"/>
</dbReference>
<evidence type="ECO:0000256" key="8">
    <source>
        <dbReference type="ARBA" id="ARBA00023136"/>
    </source>
</evidence>
<comment type="similarity">
    <text evidence="2">Belongs to the SYS1 family.</text>
</comment>
<dbReference type="GO" id="GO:0005829">
    <property type="term" value="C:cytosol"/>
    <property type="evidence" value="ECO:0007669"/>
    <property type="project" value="GOC"/>
</dbReference>
<dbReference type="PANTHER" id="PTHR12952">
    <property type="entry name" value="SYS1"/>
    <property type="match status" value="1"/>
</dbReference>
<dbReference type="Pfam" id="PF09801">
    <property type="entry name" value="SYS1"/>
    <property type="match status" value="2"/>
</dbReference>
<dbReference type="Proteomes" id="UP000054144">
    <property type="component" value="Unassembled WGS sequence"/>
</dbReference>
<keyword evidence="8 9" id="KW-0472">Membrane</keyword>
<dbReference type="GO" id="GO:0000139">
    <property type="term" value="C:Golgi membrane"/>
    <property type="evidence" value="ECO:0007669"/>
    <property type="project" value="UniProtKB-SubCell"/>
</dbReference>
<dbReference type="InterPro" id="IPR019185">
    <property type="entry name" value="Integral_membrane_SYS1-rel"/>
</dbReference>
<sequence>MTTERTRLSNWDPILIIAQIVSLQALHYLTVAILLPPLLYFSDEPTSLTYAGGPANVGMIMDWREMASRSVANVQLYEGAGDAWSGGHKVGVSVDHVSTPAALRGWIIAGCWLVACYIDSFYIKYLIRRPILVYDFVLTFWFNHLLLTTYYSASIPTSLFFWITTFGGTVGTIVFGEQATQKLQMAIGFNVDYFPPQSADAEAMEMGNARSAG</sequence>
<dbReference type="GO" id="GO:0043001">
    <property type="term" value="P:Golgi to plasma membrane protein transport"/>
    <property type="evidence" value="ECO:0007669"/>
    <property type="project" value="TreeGrafter"/>
</dbReference>
<proteinExistence type="inferred from homology"/>
<evidence type="ECO:0000256" key="2">
    <source>
        <dbReference type="ARBA" id="ARBA00008160"/>
    </source>
</evidence>
<keyword evidence="4 9" id="KW-0812">Transmembrane</keyword>
<keyword evidence="6 9" id="KW-1133">Transmembrane helix</keyword>
<evidence type="ECO:0000256" key="3">
    <source>
        <dbReference type="ARBA" id="ARBA00022448"/>
    </source>
</evidence>
<protein>
    <submittedName>
        <fullName evidence="10">Uncharacterized protein</fullName>
    </submittedName>
</protein>
<evidence type="ECO:0000256" key="9">
    <source>
        <dbReference type="SAM" id="Phobius"/>
    </source>
</evidence>
<evidence type="ECO:0000256" key="6">
    <source>
        <dbReference type="ARBA" id="ARBA00022989"/>
    </source>
</evidence>
<comment type="subcellular location">
    <subcellularLocation>
        <location evidence="1">Golgi apparatus membrane</location>
        <topology evidence="1">Multi-pass membrane protein</topology>
    </subcellularLocation>
</comment>
<accession>A0A0D7AKR4</accession>